<dbReference type="PIRSF" id="PIRSF000094">
    <property type="entry name" value="Enoyl-ACP_rdct"/>
    <property type="match status" value="1"/>
</dbReference>
<evidence type="ECO:0000256" key="9">
    <source>
        <dbReference type="PIRSR" id="PIRSR000094-2"/>
    </source>
</evidence>
<feature type="binding site" evidence="10">
    <location>
        <begin position="19"/>
        <end position="20"/>
    </location>
    <ligand>
        <name>NAD(+)</name>
        <dbReference type="ChEBI" id="CHEBI:57540"/>
    </ligand>
</feature>
<dbReference type="SUPFAM" id="SSF51735">
    <property type="entry name" value="NAD(P)-binding Rossmann-fold domains"/>
    <property type="match status" value="1"/>
</dbReference>
<evidence type="ECO:0000313" key="12">
    <source>
        <dbReference type="Proteomes" id="UP000241118"/>
    </source>
</evidence>
<dbReference type="InterPro" id="IPR014358">
    <property type="entry name" value="Enoyl-ACP_Rdtase_NADH"/>
</dbReference>
<comment type="pathway">
    <text evidence="1">Lipid metabolism.</text>
</comment>
<dbReference type="PANTHER" id="PTHR43159:SF2">
    <property type="entry name" value="ENOYL-[ACYL-CARRIER-PROTEIN] REDUCTASE [NADH], CHLOROPLASTIC"/>
    <property type="match status" value="1"/>
</dbReference>
<evidence type="ECO:0000256" key="2">
    <source>
        <dbReference type="ARBA" id="ARBA00009233"/>
    </source>
</evidence>
<evidence type="ECO:0000256" key="5">
    <source>
        <dbReference type="ARBA" id="ARBA00023002"/>
    </source>
</evidence>
<dbReference type="GO" id="GO:0004318">
    <property type="term" value="F:enoyl-[acyl-carrier-protein] reductase (NADH) activity"/>
    <property type="evidence" value="ECO:0007669"/>
    <property type="project" value="UniProtKB-EC"/>
</dbReference>
<evidence type="ECO:0000256" key="1">
    <source>
        <dbReference type="ARBA" id="ARBA00005189"/>
    </source>
</evidence>
<dbReference type="EMBL" id="PYAX01000017">
    <property type="protein sequence ID" value="PSL51818.1"/>
    <property type="molecule type" value="Genomic_DNA"/>
</dbReference>
<dbReference type="Proteomes" id="UP000241118">
    <property type="component" value="Unassembled WGS sequence"/>
</dbReference>
<reference evidence="11 12" key="1">
    <citation type="submission" date="2018-03" db="EMBL/GenBank/DDBJ databases">
        <title>Genomic Encyclopedia of Type Strains, Phase III (KMG-III): the genomes of soil and plant-associated and newly described type strains.</title>
        <authorList>
            <person name="Whitman W."/>
        </authorList>
    </citation>
    <scope>NUCLEOTIDE SEQUENCE [LARGE SCALE GENOMIC DNA]</scope>
    <source>
        <strain evidence="11 12">CGMCC 4.7097</strain>
    </source>
</reference>
<keyword evidence="7 8" id="KW-0275">Fatty acid biosynthesis</keyword>
<feature type="binding site" evidence="9">
    <location>
        <position position="94"/>
    </location>
    <ligand>
        <name>substrate</name>
    </ligand>
</feature>
<dbReference type="InterPro" id="IPR002347">
    <property type="entry name" value="SDR_fam"/>
</dbReference>
<feature type="binding site" evidence="10">
    <location>
        <begin position="63"/>
        <end position="64"/>
    </location>
    <ligand>
        <name>NAD(+)</name>
        <dbReference type="ChEBI" id="CHEBI:57540"/>
    </ligand>
</feature>
<feature type="binding site" evidence="10">
    <location>
        <position position="13"/>
    </location>
    <ligand>
        <name>NAD(+)</name>
        <dbReference type="ChEBI" id="CHEBI:57540"/>
    </ligand>
</feature>
<keyword evidence="8 10" id="KW-0520">NAD</keyword>
<protein>
    <recommendedName>
        <fullName evidence="8">Enoyl-[acyl-carrier-protein] reductase [NADH]</fullName>
        <ecNumber evidence="8">1.3.1.9</ecNumber>
    </recommendedName>
</protein>
<evidence type="ECO:0000256" key="10">
    <source>
        <dbReference type="PIRSR" id="PIRSR000094-3"/>
    </source>
</evidence>
<dbReference type="PANTHER" id="PTHR43159">
    <property type="entry name" value="ENOYL-[ACYL-CARRIER-PROTEIN] REDUCTASE"/>
    <property type="match status" value="1"/>
</dbReference>
<keyword evidence="5 8" id="KW-0560">Oxidoreductase</keyword>
<keyword evidence="4" id="KW-0276">Fatty acid metabolism</keyword>
<accession>A0A2P8I023</accession>
<dbReference type="InterPro" id="IPR036291">
    <property type="entry name" value="NAD(P)-bd_dom_sf"/>
</dbReference>
<evidence type="ECO:0000256" key="3">
    <source>
        <dbReference type="ARBA" id="ARBA00022516"/>
    </source>
</evidence>
<dbReference type="Gene3D" id="3.40.50.720">
    <property type="entry name" value="NAD(P)-binding Rossmann-like Domain"/>
    <property type="match status" value="1"/>
</dbReference>
<dbReference type="NCBIfam" id="NF005908">
    <property type="entry name" value="PRK07889.1"/>
    <property type="match status" value="1"/>
</dbReference>
<sequence>MDLLKGKTLLVTGVLTPNSIAYHVARLAQEEGANVVLTAYGRVRLVERLAQRLPSPAPVVELDVTDADHLAALPERIGAHADRLDGVLHSVAYAPPEALGGNFLTARWDDVAPAFHVSAYSLQALVRAVRPMLAPGGSVVGLDFDASQAYAEYDWMGVAKSALESCARYLASYLGRDGIRVNLVAAGPLRTTAAIAIGPGGDEAARREGQRWHAKSPLGWDDQEFTPVARACVALLSDWFPATTGEIVHVDGGAHVIGDRPGVPVTATPPSAGS</sequence>
<dbReference type="OrthoDB" id="9803628at2"/>
<organism evidence="11 12">
    <name type="scientific">Saccharothrix carnea</name>
    <dbReference type="NCBI Taxonomy" id="1280637"/>
    <lineage>
        <taxon>Bacteria</taxon>
        <taxon>Bacillati</taxon>
        <taxon>Actinomycetota</taxon>
        <taxon>Actinomycetes</taxon>
        <taxon>Pseudonocardiales</taxon>
        <taxon>Pseudonocardiaceae</taxon>
        <taxon>Saccharothrix</taxon>
    </lineage>
</organism>
<evidence type="ECO:0000256" key="7">
    <source>
        <dbReference type="ARBA" id="ARBA00023160"/>
    </source>
</evidence>
<evidence type="ECO:0000313" key="11">
    <source>
        <dbReference type="EMBL" id="PSL51818.1"/>
    </source>
</evidence>
<keyword evidence="3 8" id="KW-0444">Lipid biosynthesis</keyword>
<feature type="binding site" evidence="10">
    <location>
        <position position="91"/>
    </location>
    <ligand>
        <name>NAD(+)</name>
        <dbReference type="ChEBI" id="CHEBI:57540"/>
    </ligand>
</feature>
<gene>
    <name evidence="11" type="ORF">B0I31_11712</name>
</gene>
<keyword evidence="12" id="KW-1185">Reference proteome</keyword>
<comment type="caution">
    <text evidence="11">The sequence shown here is derived from an EMBL/GenBank/DDBJ whole genome shotgun (WGS) entry which is preliminary data.</text>
</comment>
<dbReference type="AlphaFoldDB" id="A0A2P8I023"/>
<name>A0A2P8I023_SACCR</name>
<dbReference type="RefSeq" id="WP_106619478.1">
    <property type="nucleotide sequence ID" value="NZ_PYAX01000017.1"/>
</dbReference>
<proteinExistence type="inferred from homology"/>
<dbReference type="Pfam" id="PF13561">
    <property type="entry name" value="adh_short_C2"/>
    <property type="match status" value="1"/>
</dbReference>
<comment type="similarity">
    <text evidence="2 8">Belongs to the short-chain dehydrogenases/reductases (SDR) family. FabI subfamily.</text>
</comment>
<feature type="binding site" evidence="10">
    <location>
        <position position="160"/>
    </location>
    <ligand>
        <name>NAD(+)</name>
        <dbReference type="ChEBI" id="CHEBI:57540"/>
    </ligand>
</feature>
<comment type="catalytic activity">
    <reaction evidence="8">
        <text>a 2,3-saturated acyl-[ACP] + NAD(+) = a (2E)-enoyl-[ACP] + NADH + H(+)</text>
        <dbReference type="Rhea" id="RHEA:10240"/>
        <dbReference type="Rhea" id="RHEA-COMP:9925"/>
        <dbReference type="Rhea" id="RHEA-COMP:9926"/>
        <dbReference type="ChEBI" id="CHEBI:15378"/>
        <dbReference type="ChEBI" id="CHEBI:57540"/>
        <dbReference type="ChEBI" id="CHEBI:57945"/>
        <dbReference type="ChEBI" id="CHEBI:78784"/>
        <dbReference type="ChEBI" id="CHEBI:78785"/>
        <dbReference type="EC" id="1.3.1.9"/>
    </reaction>
</comment>
<dbReference type="EC" id="1.3.1.9" evidence="8"/>
<keyword evidence="6" id="KW-0443">Lipid metabolism</keyword>
<dbReference type="GO" id="GO:0006633">
    <property type="term" value="P:fatty acid biosynthetic process"/>
    <property type="evidence" value="ECO:0007669"/>
    <property type="project" value="UniProtKB-KW"/>
</dbReference>
<evidence type="ECO:0000256" key="6">
    <source>
        <dbReference type="ARBA" id="ARBA00023098"/>
    </source>
</evidence>
<evidence type="ECO:0000256" key="4">
    <source>
        <dbReference type="ARBA" id="ARBA00022832"/>
    </source>
</evidence>
<dbReference type="UniPathway" id="UPA00915"/>
<evidence type="ECO:0000256" key="8">
    <source>
        <dbReference type="PIRNR" id="PIRNR000094"/>
    </source>
</evidence>